<feature type="binding site" evidence="10">
    <location>
        <position position="68"/>
    </location>
    <ligand>
        <name>Mg(2+)</name>
        <dbReference type="ChEBI" id="CHEBI:18420"/>
    </ligand>
</feature>
<evidence type="ECO:0000256" key="4">
    <source>
        <dbReference type="ARBA" id="ARBA00022741"/>
    </source>
</evidence>
<dbReference type="InterPro" id="IPR029001">
    <property type="entry name" value="ITPase-like_fam"/>
</dbReference>
<dbReference type="GO" id="GO:0036222">
    <property type="term" value="F:XTP diphosphatase activity"/>
    <property type="evidence" value="ECO:0007669"/>
    <property type="project" value="UniProtKB-UniRule"/>
</dbReference>
<dbReference type="InterPro" id="IPR002637">
    <property type="entry name" value="RdgB/HAM1"/>
</dbReference>
<reference evidence="11" key="1">
    <citation type="submission" date="2020-08" db="EMBL/GenBank/DDBJ databases">
        <title>Sequencing the genomes of 1000 actinobacteria strains.</title>
        <authorList>
            <person name="Klenk H.-P."/>
        </authorList>
    </citation>
    <scope>NUCLEOTIDE SEQUENCE [LARGE SCALE GENOMIC DNA]</scope>
    <source>
        <strain evidence="11">DSM 27064</strain>
    </source>
</reference>
<organism evidence="11 12">
    <name type="scientific">Canibacter oris</name>
    <dbReference type="NCBI Taxonomy" id="1365628"/>
    <lineage>
        <taxon>Bacteria</taxon>
        <taxon>Bacillati</taxon>
        <taxon>Actinomycetota</taxon>
        <taxon>Actinomycetes</taxon>
        <taxon>Micrococcales</taxon>
        <taxon>Microbacteriaceae</taxon>
        <taxon>Canibacter</taxon>
    </lineage>
</organism>
<evidence type="ECO:0000313" key="12">
    <source>
        <dbReference type="Proteomes" id="UP000571183"/>
    </source>
</evidence>
<evidence type="ECO:0000256" key="7">
    <source>
        <dbReference type="ARBA" id="ARBA00023080"/>
    </source>
</evidence>
<keyword evidence="7 10" id="KW-0546">Nucleotide metabolism</keyword>
<comment type="catalytic activity">
    <reaction evidence="10">
        <text>ITP + H2O = IMP + diphosphate + H(+)</text>
        <dbReference type="Rhea" id="RHEA:29399"/>
        <dbReference type="ChEBI" id="CHEBI:15377"/>
        <dbReference type="ChEBI" id="CHEBI:15378"/>
        <dbReference type="ChEBI" id="CHEBI:33019"/>
        <dbReference type="ChEBI" id="CHEBI:58053"/>
        <dbReference type="ChEBI" id="CHEBI:61402"/>
        <dbReference type="EC" id="3.6.1.66"/>
    </reaction>
</comment>
<feature type="binding site" evidence="10">
    <location>
        <position position="69"/>
    </location>
    <ligand>
        <name>substrate</name>
    </ligand>
</feature>
<comment type="catalytic activity">
    <reaction evidence="8 10">
        <text>dITP + H2O = dIMP + diphosphate + H(+)</text>
        <dbReference type="Rhea" id="RHEA:28342"/>
        <dbReference type="ChEBI" id="CHEBI:15377"/>
        <dbReference type="ChEBI" id="CHEBI:15378"/>
        <dbReference type="ChEBI" id="CHEBI:33019"/>
        <dbReference type="ChEBI" id="CHEBI:61194"/>
        <dbReference type="ChEBI" id="CHEBI:61382"/>
        <dbReference type="EC" id="3.6.1.66"/>
    </reaction>
</comment>
<evidence type="ECO:0000256" key="10">
    <source>
        <dbReference type="HAMAP-Rule" id="MF_01405"/>
    </source>
</evidence>
<evidence type="ECO:0000256" key="6">
    <source>
        <dbReference type="ARBA" id="ARBA00022842"/>
    </source>
</evidence>
<dbReference type="GO" id="GO:0036220">
    <property type="term" value="F:ITP diphosphatase activity"/>
    <property type="evidence" value="ECO:0007669"/>
    <property type="project" value="UniProtKB-UniRule"/>
</dbReference>
<evidence type="ECO:0000256" key="5">
    <source>
        <dbReference type="ARBA" id="ARBA00022801"/>
    </source>
</evidence>
<dbReference type="Gene3D" id="3.90.950.10">
    <property type="match status" value="1"/>
</dbReference>
<comment type="similarity">
    <text evidence="1 10">Belongs to the HAM1 NTPase family.</text>
</comment>
<evidence type="ECO:0000313" key="11">
    <source>
        <dbReference type="EMBL" id="MBB4071672.1"/>
    </source>
</evidence>
<dbReference type="EMBL" id="JACIFD010000008">
    <property type="protein sequence ID" value="MBB4071672.1"/>
    <property type="molecule type" value="Genomic_DNA"/>
</dbReference>
<dbReference type="GO" id="GO:0046872">
    <property type="term" value="F:metal ion binding"/>
    <property type="evidence" value="ECO:0007669"/>
    <property type="project" value="UniProtKB-KW"/>
</dbReference>
<feature type="binding site" evidence="10">
    <location>
        <begin position="155"/>
        <end position="158"/>
    </location>
    <ligand>
        <name>substrate</name>
    </ligand>
</feature>
<gene>
    <name evidence="11" type="ORF">F5897_000984</name>
</gene>
<keyword evidence="5 10" id="KW-0378">Hydrolase</keyword>
<proteinExistence type="inferred from homology"/>
<comment type="caution">
    <text evidence="11">The sequence shown here is derived from an EMBL/GenBank/DDBJ whole genome shotgun (WGS) entry which is preliminary data.</text>
</comment>
<evidence type="ECO:0000256" key="2">
    <source>
        <dbReference type="ARBA" id="ARBA00011738"/>
    </source>
</evidence>
<dbReference type="GO" id="GO:0009117">
    <property type="term" value="P:nucleotide metabolic process"/>
    <property type="evidence" value="ECO:0007669"/>
    <property type="project" value="UniProtKB-KW"/>
</dbReference>
<dbReference type="EC" id="3.6.1.66" evidence="10"/>
<sequence length="202" mass="21455">MSQIVLASRNAHKLAELERVLGPALPGYQFVADDGPEPVENGTSFAQNALLKARAAAQRTGQVVLADDSGIAVDILGGSPGIFSARWAGPQRSDNDNLELLLWQLQDVPDTARGAAFVCAAAAVLPEPNGEFTELTVVAEWPGEILRERSGEHGFGYDPIFRPAGFQVSAAQLEPAVKDSISHRFRAFSELAPKLAALLPSA</sequence>
<keyword evidence="6 10" id="KW-0460">Magnesium</keyword>
<dbReference type="AlphaFoldDB" id="A0A840DJL2"/>
<dbReference type="Proteomes" id="UP000571183">
    <property type="component" value="Unassembled WGS sequence"/>
</dbReference>
<keyword evidence="4 10" id="KW-0547">Nucleotide-binding</keyword>
<dbReference type="InterPro" id="IPR020922">
    <property type="entry name" value="dITP/XTP_pyrophosphatase"/>
</dbReference>
<comment type="catalytic activity">
    <reaction evidence="9 10">
        <text>XTP + H2O = XMP + diphosphate + H(+)</text>
        <dbReference type="Rhea" id="RHEA:28610"/>
        <dbReference type="ChEBI" id="CHEBI:15377"/>
        <dbReference type="ChEBI" id="CHEBI:15378"/>
        <dbReference type="ChEBI" id="CHEBI:33019"/>
        <dbReference type="ChEBI" id="CHEBI:57464"/>
        <dbReference type="ChEBI" id="CHEBI:61314"/>
        <dbReference type="EC" id="3.6.1.66"/>
    </reaction>
</comment>
<dbReference type="GO" id="GO:0009146">
    <property type="term" value="P:purine nucleoside triphosphate catabolic process"/>
    <property type="evidence" value="ECO:0007669"/>
    <property type="project" value="UniProtKB-UniRule"/>
</dbReference>
<dbReference type="GO" id="GO:0017111">
    <property type="term" value="F:ribonucleoside triphosphate phosphatase activity"/>
    <property type="evidence" value="ECO:0007669"/>
    <property type="project" value="InterPro"/>
</dbReference>
<dbReference type="Pfam" id="PF01725">
    <property type="entry name" value="Ham1p_like"/>
    <property type="match status" value="1"/>
</dbReference>
<dbReference type="GO" id="GO:0005829">
    <property type="term" value="C:cytosol"/>
    <property type="evidence" value="ECO:0007669"/>
    <property type="project" value="TreeGrafter"/>
</dbReference>
<feature type="binding site" evidence="10">
    <location>
        <position position="178"/>
    </location>
    <ligand>
        <name>substrate</name>
    </ligand>
</feature>
<dbReference type="CDD" id="cd00515">
    <property type="entry name" value="HAM1"/>
    <property type="match status" value="1"/>
</dbReference>
<feature type="active site" description="Proton acceptor" evidence="10">
    <location>
        <position position="68"/>
    </location>
</feature>
<dbReference type="RefSeq" id="WP_183304685.1">
    <property type="nucleotide sequence ID" value="NZ_JACIFD010000008.1"/>
</dbReference>
<dbReference type="SUPFAM" id="SSF52972">
    <property type="entry name" value="ITPase-like"/>
    <property type="match status" value="1"/>
</dbReference>
<comment type="function">
    <text evidence="10">Pyrophosphatase that catalyzes the hydrolysis of nucleoside triphosphates to their monophosphate derivatives, with a high preference for the non-canonical purine nucleotides XTP (xanthosine triphosphate), dITP (deoxyinosine triphosphate) and ITP. Seems to function as a house-cleaning enzyme that removes non-canonical purine nucleotides from the nucleotide pool, thus preventing their incorporation into DNA/RNA and avoiding chromosomal lesions.</text>
</comment>
<feature type="binding site" evidence="10">
    <location>
        <begin position="183"/>
        <end position="184"/>
    </location>
    <ligand>
        <name>substrate</name>
    </ligand>
</feature>
<dbReference type="GO" id="GO:0035870">
    <property type="term" value="F:dITP diphosphatase activity"/>
    <property type="evidence" value="ECO:0007669"/>
    <property type="project" value="UniProtKB-UniRule"/>
</dbReference>
<accession>A0A840DJL2</accession>
<dbReference type="PANTHER" id="PTHR11067">
    <property type="entry name" value="INOSINE TRIPHOSPHATE PYROPHOSPHATASE/HAM1 PROTEIN"/>
    <property type="match status" value="1"/>
</dbReference>
<dbReference type="HAMAP" id="MF_01405">
    <property type="entry name" value="Non_canon_purine_NTPase"/>
    <property type="match status" value="1"/>
</dbReference>
<feature type="binding site" evidence="10">
    <location>
        <begin position="8"/>
        <end position="13"/>
    </location>
    <ligand>
        <name>substrate</name>
    </ligand>
</feature>
<dbReference type="PANTHER" id="PTHR11067:SF9">
    <property type="entry name" value="INOSINE TRIPHOSPHATE PYROPHOSPHATASE"/>
    <property type="match status" value="1"/>
</dbReference>
<evidence type="ECO:0000256" key="8">
    <source>
        <dbReference type="ARBA" id="ARBA00051875"/>
    </source>
</evidence>
<comment type="subunit">
    <text evidence="2 10">Homodimer.</text>
</comment>
<keyword evidence="3 10" id="KW-0479">Metal-binding</keyword>
<keyword evidence="12" id="KW-1185">Reference proteome</keyword>
<evidence type="ECO:0000256" key="1">
    <source>
        <dbReference type="ARBA" id="ARBA00008023"/>
    </source>
</evidence>
<comment type="caution">
    <text evidence="10">Lacks conserved residue(s) required for the propagation of feature annotation.</text>
</comment>
<evidence type="ECO:0000256" key="9">
    <source>
        <dbReference type="ARBA" id="ARBA00052017"/>
    </source>
</evidence>
<protein>
    <recommendedName>
        <fullName evidence="10">dITP/XTP pyrophosphatase</fullName>
        <ecNumber evidence="10">3.6.1.66</ecNumber>
    </recommendedName>
    <alternativeName>
        <fullName evidence="10">Non-canonical purine NTP pyrophosphatase</fullName>
    </alternativeName>
    <alternativeName>
        <fullName evidence="10">Non-standard purine NTP pyrophosphatase</fullName>
    </alternativeName>
    <alternativeName>
        <fullName evidence="10">Nucleoside-triphosphate diphosphatase</fullName>
    </alternativeName>
    <alternativeName>
        <fullName evidence="10">Nucleoside-triphosphate pyrophosphatase</fullName>
        <shortName evidence="10">NTPase</shortName>
    </alternativeName>
</protein>
<dbReference type="FunFam" id="3.90.950.10:FF:000001">
    <property type="entry name" value="dITP/XTP pyrophosphatase"/>
    <property type="match status" value="1"/>
</dbReference>
<name>A0A840DJL2_9MICO</name>
<dbReference type="GO" id="GO:0000166">
    <property type="term" value="F:nucleotide binding"/>
    <property type="evidence" value="ECO:0007669"/>
    <property type="project" value="UniProtKB-KW"/>
</dbReference>
<comment type="cofactor">
    <cofactor evidence="10">
        <name>Mg(2+)</name>
        <dbReference type="ChEBI" id="CHEBI:18420"/>
    </cofactor>
    <text evidence="10">Binds 1 Mg(2+) ion per subunit.</text>
</comment>
<evidence type="ECO:0000256" key="3">
    <source>
        <dbReference type="ARBA" id="ARBA00022723"/>
    </source>
</evidence>